<keyword evidence="3" id="KW-0285">Flavoprotein</keyword>
<feature type="domain" description="FAD-binding PCMH-type" evidence="6">
    <location>
        <begin position="66"/>
        <end position="247"/>
    </location>
</feature>
<comment type="cofactor">
    <cofactor evidence="1">
        <name>FAD</name>
        <dbReference type="ChEBI" id="CHEBI:57692"/>
    </cofactor>
</comment>
<name>A0A0E3M0B2_9BACT</name>
<accession>A0A0E3M0B2</accession>
<dbReference type="InterPro" id="IPR036318">
    <property type="entry name" value="FAD-bd_PCMH-like_sf"/>
</dbReference>
<dbReference type="Pfam" id="PF01565">
    <property type="entry name" value="FAD_binding_4"/>
    <property type="match status" value="1"/>
</dbReference>
<keyword evidence="5" id="KW-0560">Oxidoreductase</keyword>
<dbReference type="GO" id="GO:0071949">
    <property type="term" value="F:FAD binding"/>
    <property type="evidence" value="ECO:0007669"/>
    <property type="project" value="InterPro"/>
</dbReference>
<evidence type="ECO:0000256" key="4">
    <source>
        <dbReference type="ARBA" id="ARBA00022827"/>
    </source>
</evidence>
<dbReference type="InterPro" id="IPR016166">
    <property type="entry name" value="FAD-bd_PCMH"/>
</dbReference>
<dbReference type="PANTHER" id="PTHR42973">
    <property type="entry name" value="BINDING OXIDOREDUCTASE, PUTATIVE (AFU_ORTHOLOGUE AFUA_1G17690)-RELATED"/>
    <property type="match status" value="1"/>
</dbReference>
<evidence type="ECO:0000256" key="2">
    <source>
        <dbReference type="ARBA" id="ARBA00005466"/>
    </source>
</evidence>
<dbReference type="PANTHER" id="PTHR42973:SF39">
    <property type="entry name" value="FAD-BINDING PCMH-TYPE DOMAIN-CONTAINING PROTEIN"/>
    <property type="match status" value="1"/>
</dbReference>
<sequence>MSKHDRRKILRNTALTVAGLATGQLVAPAPAAAGESGIACAPPLGPATVPRGDRRYEDLVRRGHKRYVASPEYIRVVGSTEQVVQAVDDAVRAGKRVVVRGGGHCLENFVDDPAVQVIIDLSGMTGVYFDPAMNAFAIEGGALLNEVYRRLFLGWGVTVPAGWCPRVGVGGHIAGGGYGVLSRTFGLVVDHLHAVEVVVVDRAGKARVVVASRDPADPNHDLWWAHTGGGGGNFGIVTRYWMRTPGATGDPSSLLPKPPGSVLDFSAEWPWQGMDEAKFTRLMRNQGEWCERNAAPGAATAPLYSELIFYRPSTGKQQLIGQVFGPDADKLLDDYLRALGEGVGPAQNVARRWGPWLATAMNGPDQSKAFRLKIKSAYRRQRFTDAQATTIYQQLTAPHQGDLVIGSVGLSTYGGQINAVPPDATATATRNAIIKLTYVAAWDDPAQDAMHDEWIRKLYKAVYATTGGVPDPRDGAYISYPDRDLADPAQNTSGVAWSTLYYKGNYPRLQRIKAKWDPRDVFHHALAVRPR</sequence>
<reference evidence="7" key="1">
    <citation type="journal article" date="2015" name="Proc. Natl. Acad. Sci. U.S.A.">
        <title>Multiplexed metagenome mining using short DNA sequence tags facilitates targeted discovery of epoxyketone proteasome inhibitors.</title>
        <authorList>
            <person name="Owen J.G."/>
            <person name="Charlop-Powers Z."/>
            <person name="Smith A.G."/>
            <person name="Ternei M.A."/>
            <person name="Calle P.Y."/>
            <person name="Reddy B.V."/>
            <person name="Montiel D."/>
            <person name="Brady S.F."/>
        </authorList>
    </citation>
    <scope>NUCLEOTIDE SEQUENCE</scope>
</reference>
<dbReference type="AlphaFoldDB" id="A0A0E3M0B2"/>
<evidence type="ECO:0000256" key="1">
    <source>
        <dbReference type="ARBA" id="ARBA00001974"/>
    </source>
</evidence>
<dbReference type="InterPro" id="IPR016169">
    <property type="entry name" value="FAD-bd_PCMH_sub2"/>
</dbReference>
<dbReference type="Gene3D" id="3.40.462.20">
    <property type="match status" value="1"/>
</dbReference>
<dbReference type="Pfam" id="PF08031">
    <property type="entry name" value="BBE"/>
    <property type="match status" value="1"/>
</dbReference>
<dbReference type="Gene3D" id="3.30.465.10">
    <property type="match status" value="1"/>
</dbReference>
<dbReference type="InterPro" id="IPR050416">
    <property type="entry name" value="FAD-linked_Oxidoreductase"/>
</dbReference>
<evidence type="ECO:0000256" key="5">
    <source>
        <dbReference type="ARBA" id="ARBA00023002"/>
    </source>
</evidence>
<dbReference type="InterPro" id="IPR012951">
    <property type="entry name" value="BBE"/>
</dbReference>
<comment type="similarity">
    <text evidence="2">Belongs to the oxygen-dependent FAD-linked oxidoreductase family.</text>
</comment>
<keyword evidence="4" id="KW-0274">FAD</keyword>
<evidence type="ECO:0000256" key="3">
    <source>
        <dbReference type="ARBA" id="ARBA00022630"/>
    </source>
</evidence>
<dbReference type="SUPFAM" id="SSF56176">
    <property type="entry name" value="FAD-binding/transporter-associated domain-like"/>
    <property type="match status" value="1"/>
</dbReference>
<protein>
    <submittedName>
        <fullName evidence="7">FAD-linked oxidase</fullName>
    </submittedName>
</protein>
<proteinExistence type="inferred from homology"/>
<dbReference type="PROSITE" id="PS51318">
    <property type="entry name" value="TAT"/>
    <property type="match status" value="1"/>
</dbReference>
<dbReference type="GO" id="GO:0016491">
    <property type="term" value="F:oxidoreductase activity"/>
    <property type="evidence" value="ECO:0007669"/>
    <property type="project" value="UniProtKB-KW"/>
</dbReference>
<organism evidence="7">
    <name type="scientific">uncultured bacterium AR_412</name>
    <dbReference type="NCBI Taxonomy" id="1630013"/>
    <lineage>
        <taxon>Bacteria</taxon>
        <taxon>environmental samples</taxon>
    </lineage>
</organism>
<dbReference type="PROSITE" id="PS51387">
    <property type="entry name" value="FAD_PCMH"/>
    <property type="match status" value="1"/>
</dbReference>
<dbReference type="InterPro" id="IPR006094">
    <property type="entry name" value="Oxid_FAD_bind_N"/>
</dbReference>
<evidence type="ECO:0000259" key="6">
    <source>
        <dbReference type="PROSITE" id="PS51387"/>
    </source>
</evidence>
<dbReference type="InterPro" id="IPR006311">
    <property type="entry name" value="TAT_signal"/>
</dbReference>
<dbReference type="EMBL" id="KP830093">
    <property type="protein sequence ID" value="AKA59434.1"/>
    <property type="molecule type" value="Genomic_DNA"/>
</dbReference>
<evidence type="ECO:0000313" key="7">
    <source>
        <dbReference type="EMBL" id="AKA59434.1"/>
    </source>
</evidence>